<feature type="transmembrane region" description="Helical" evidence="7">
    <location>
        <begin position="181"/>
        <end position="201"/>
    </location>
</feature>
<keyword evidence="10" id="KW-1185">Reference proteome</keyword>
<feature type="transmembrane region" description="Helical" evidence="7">
    <location>
        <begin position="153"/>
        <end position="169"/>
    </location>
</feature>
<keyword evidence="5 7" id="KW-1133">Transmembrane helix</keyword>
<gene>
    <name evidence="9" type="ORF">EAV92_06915</name>
</gene>
<evidence type="ECO:0000256" key="5">
    <source>
        <dbReference type="ARBA" id="ARBA00022989"/>
    </source>
</evidence>
<evidence type="ECO:0000256" key="4">
    <source>
        <dbReference type="ARBA" id="ARBA00022692"/>
    </source>
</evidence>
<feature type="transmembrane region" description="Helical" evidence="7">
    <location>
        <begin position="270"/>
        <end position="288"/>
    </location>
</feature>
<proteinExistence type="inferred from homology"/>
<evidence type="ECO:0000256" key="2">
    <source>
        <dbReference type="ARBA" id="ARBA00007362"/>
    </source>
</evidence>
<feature type="transmembrane region" description="Helical" evidence="7">
    <location>
        <begin position="245"/>
        <end position="264"/>
    </location>
</feature>
<dbReference type="KEGG" id="coh:EAV92_06915"/>
<dbReference type="Gene3D" id="1.10.3730.20">
    <property type="match status" value="1"/>
</dbReference>
<dbReference type="Pfam" id="PF00892">
    <property type="entry name" value="EamA"/>
    <property type="match status" value="2"/>
</dbReference>
<keyword evidence="3" id="KW-1003">Cell membrane</keyword>
<reference evidence="9 10" key="1">
    <citation type="submission" date="2018-10" db="EMBL/GenBank/DDBJ databases">
        <title>Genome Sequence of Cohnella sp.</title>
        <authorList>
            <person name="Srinivasan S."/>
            <person name="Kim M.K."/>
        </authorList>
    </citation>
    <scope>NUCLEOTIDE SEQUENCE [LARGE SCALE GENOMIC DNA]</scope>
    <source>
        <strain evidence="9 10">18JY8-7</strain>
    </source>
</reference>
<dbReference type="GO" id="GO:0005886">
    <property type="term" value="C:plasma membrane"/>
    <property type="evidence" value="ECO:0007669"/>
    <property type="project" value="UniProtKB-SubCell"/>
</dbReference>
<feature type="domain" description="EamA" evidence="8">
    <location>
        <begin position="150"/>
        <end position="286"/>
    </location>
</feature>
<feature type="transmembrane region" description="Helical" evidence="7">
    <location>
        <begin position="97"/>
        <end position="115"/>
    </location>
</feature>
<dbReference type="InterPro" id="IPR050638">
    <property type="entry name" value="AA-Vitamin_Transporters"/>
</dbReference>
<sequence length="305" mass="32227">MADRNVLLKLWGVSLLWGCNYVASAYMLRDFSPILLSFTRLVVMSLFLISVAAINGSMRRPTRREWGLLLFAGIFGTLCNQLFYFTGLQHSTAGNAALINALAPIATALLSRAFLKETITPMKLVGTVVALLGVVSIVLYGGGNSLGVSAGDVYLLLAMLGMSVSLLFIRKLTGAMSSYEVTIYSTVIGTLMMSPAVSLEAVSGNFHWSHHAATWVLLVCVAVIGQGLAGFWWNQGIAVAGPSTSAMFMNIPPFVAIVVSFFVLGDPIRAAQIGGGLLILAGVAISNAKGRGLSGPRAPARELNG</sequence>
<comment type="similarity">
    <text evidence="2">Belongs to the EamA transporter family.</text>
</comment>
<comment type="subcellular location">
    <subcellularLocation>
        <location evidence="1">Cell membrane</location>
        <topology evidence="1">Multi-pass membrane protein</topology>
    </subcellularLocation>
</comment>
<keyword evidence="6 7" id="KW-0472">Membrane</keyword>
<accession>A0A3G3JVQ2</accession>
<evidence type="ECO:0000256" key="1">
    <source>
        <dbReference type="ARBA" id="ARBA00004651"/>
    </source>
</evidence>
<feature type="domain" description="EamA" evidence="8">
    <location>
        <begin position="12"/>
        <end position="138"/>
    </location>
</feature>
<evidence type="ECO:0000259" key="8">
    <source>
        <dbReference type="Pfam" id="PF00892"/>
    </source>
</evidence>
<feature type="transmembrane region" description="Helical" evidence="7">
    <location>
        <begin position="66"/>
        <end position="85"/>
    </location>
</feature>
<evidence type="ECO:0000313" key="10">
    <source>
        <dbReference type="Proteomes" id="UP000269097"/>
    </source>
</evidence>
<evidence type="ECO:0000256" key="7">
    <source>
        <dbReference type="SAM" id="Phobius"/>
    </source>
</evidence>
<feature type="transmembrane region" description="Helical" evidence="7">
    <location>
        <begin position="122"/>
        <end position="141"/>
    </location>
</feature>
<feature type="transmembrane region" description="Helical" evidence="7">
    <location>
        <begin position="213"/>
        <end position="233"/>
    </location>
</feature>
<feature type="transmembrane region" description="Helical" evidence="7">
    <location>
        <begin position="7"/>
        <end position="28"/>
    </location>
</feature>
<dbReference type="SUPFAM" id="SSF103481">
    <property type="entry name" value="Multidrug resistance efflux transporter EmrE"/>
    <property type="match status" value="2"/>
</dbReference>
<keyword evidence="4 7" id="KW-0812">Transmembrane</keyword>
<protein>
    <submittedName>
        <fullName evidence="9">DMT family transporter</fullName>
    </submittedName>
</protein>
<feature type="transmembrane region" description="Helical" evidence="7">
    <location>
        <begin position="34"/>
        <end position="54"/>
    </location>
</feature>
<dbReference type="PANTHER" id="PTHR32322">
    <property type="entry name" value="INNER MEMBRANE TRANSPORTER"/>
    <property type="match status" value="1"/>
</dbReference>
<evidence type="ECO:0000313" key="9">
    <source>
        <dbReference type="EMBL" id="AYQ72323.1"/>
    </source>
</evidence>
<name>A0A3G3JVQ2_9BACL</name>
<evidence type="ECO:0000256" key="3">
    <source>
        <dbReference type="ARBA" id="ARBA00022475"/>
    </source>
</evidence>
<dbReference type="PANTHER" id="PTHR32322:SF18">
    <property type="entry name" value="S-ADENOSYLMETHIONINE_S-ADENOSYLHOMOCYSTEINE TRANSPORTER"/>
    <property type="match status" value="1"/>
</dbReference>
<evidence type="ECO:0000256" key="6">
    <source>
        <dbReference type="ARBA" id="ARBA00023136"/>
    </source>
</evidence>
<organism evidence="9 10">
    <name type="scientific">Cohnella candidum</name>
    <dbReference type="NCBI Taxonomy" id="2674991"/>
    <lineage>
        <taxon>Bacteria</taxon>
        <taxon>Bacillati</taxon>
        <taxon>Bacillota</taxon>
        <taxon>Bacilli</taxon>
        <taxon>Bacillales</taxon>
        <taxon>Paenibacillaceae</taxon>
        <taxon>Cohnella</taxon>
    </lineage>
</organism>
<dbReference type="EMBL" id="CP033433">
    <property type="protein sequence ID" value="AYQ72323.1"/>
    <property type="molecule type" value="Genomic_DNA"/>
</dbReference>
<dbReference type="InterPro" id="IPR000620">
    <property type="entry name" value="EamA_dom"/>
</dbReference>
<dbReference type="InterPro" id="IPR037185">
    <property type="entry name" value="EmrE-like"/>
</dbReference>
<dbReference type="RefSeq" id="WP_123040383.1">
    <property type="nucleotide sequence ID" value="NZ_CP033433.1"/>
</dbReference>
<dbReference type="Proteomes" id="UP000269097">
    <property type="component" value="Chromosome"/>
</dbReference>
<dbReference type="AlphaFoldDB" id="A0A3G3JVQ2"/>